<evidence type="ECO:0000256" key="1">
    <source>
        <dbReference type="ARBA" id="ARBA00010531"/>
    </source>
</evidence>
<dbReference type="InterPro" id="IPR016095">
    <property type="entry name" value="Ribosomal_uL1_3-a/b-sand"/>
</dbReference>
<dbReference type="EMBL" id="LN871598">
    <property type="protein sequence ID" value="SJK86310.1"/>
    <property type="molecule type" value="Genomic_DNA"/>
</dbReference>
<dbReference type="VEuPathDB" id="PiroplasmaDB:BMR1_03g01125"/>
<sequence>MLTKNFQKFITSTPILTKSSYHLYEGRRHRRYIPVYLPIIKPRKIKREALKATQKSKYTSREISETICNKSNDIEPNNQQCNITYFTPGKALELLRLFHKSLPVDEQSQTGYVALNMVLKVDTSRTSIRGSVLMPHPIGTVPKVLAICDPADEKLAISNGAKYAGLDIYIDKIASGWLDFDRLVCTPQYMPKLLRVARILGPAKLMPTFKSGTLVTNLTEALQILTSSNSLQYRAENVDTGNLASIGLPNSPHGELTVSIGMLSHSDMMLLENIAFLVKEVAKKRPVENIRKSNSTNFLDWPPTNFISPRQKESRHTKLERYIKLLELSSDKSVDLSTFFVSSSLRIPGTPIPPVYTRVI</sequence>
<dbReference type="GeneID" id="24424859"/>
<organism evidence="4 5">
    <name type="scientific">Babesia microti (strain RI)</name>
    <dbReference type="NCBI Taxonomy" id="1133968"/>
    <lineage>
        <taxon>Eukaryota</taxon>
        <taxon>Sar</taxon>
        <taxon>Alveolata</taxon>
        <taxon>Apicomplexa</taxon>
        <taxon>Aconoidasida</taxon>
        <taxon>Piroplasmida</taxon>
        <taxon>Babesiidae</taxon>
        <taxon>Babesia</taxon>
    </lineage>
</organism>
<dbReference type="RefSeq" id="XP_021338483.1">
    <property type="nucleotide sequence ID" value="XM_021481900.1"/>
</dbReference>
<name>A0A1R4ABG5_BABMR</name>
<evidence type="ECO:0000313" key="5">
    <source>
        <dbReference type="Proteomes" id="UP000002899"/>
    </source>
</evidence>
<keyword evidence="3" id="KW-0687">Ribonucleoprotein</keyword>
<proteinExistence type="inferred from homology"/>
<dbReference type="Gene3D" id="3.40.50.790">
    <property type="match status" value="1"/>
</dbReference>
<gene>
    <name evidence="4" type="ORF">BMR1_03g01125</name>
</gene>
<keyword evidence="5" id="KW-1185">Reference proteome</keyword>
<evidence type="ECO:0000256" key="3">
    <source>
        <dbReference type="ARBA" id="ARBA00023274"/>
    </source>
</evidence>
<dbReference type="Proteomes" id="UP000002899">
    <property type="component" value="Chromosome III"/>
</dbReference>
<evidence type="ECO:0000256" key="2">
    <source>
        <dbReference type="ARBA" id="ARBA00022980"/>
    </source>
</evidence>
<dbReference type="InterPro" id="IPR028364">
    <property type="entry name" value="Ribosomal_uL1/biogenesis"/>
</dbReference>
<reference evidence="4 5" key="1">
    <citation type="journal article" date="2012" name="Nucleic Acids Res.">
        <title>Sequencing of the smallest Apicomplexan genome from the human pathogen Babesia microti.</title>
        <authorList>
            <person name="Cornillot E."/>
            <person name="Hadj-Kaddour K."/>
            <person name="Dassouli A."/>
            <person name="Noel B."/>
            <person name="Ranwez V."/>
            <person name="Vacherie B."/>
            <person name="Augagneur Y."/>
            <person name="Bres V."/>
            <person name="Duclos A."/>
            <person name="Randazzo S."/>
            <person name="Carcy B."/>
            <person name="Debierre-Grockiego F."/>
            <person name="Delbecq S."/>
            <person name="Moubri-Menage K."/>
            <person name="Shams-Eldin H."/>
            <person name="Usmani-Brown S."/>
            <person name="Bringaud F."/>
            <person name="Wincker P."/>
            <person name="Vivares C.P."/>
            <person name="Schwarz R.T."/>
            <person name="Schetters T.P."/>
            <person name="Krause P.J."/>
            <person name="Gorenflot A."/>
            <person name="Berry V."/>
            <person name="Barbe V."/>
            <person name="Ben Mamoun C."/>
        </authorList>
    </citation>
    <scope>NUCLEOTIDE SEQUENCE [LARGE SCALE GENOMIC DNA]</scope>
    <source>
        <strain evidence="4 5">RI</strain>
    </source>
</reference>
<dbReference type="GO" id="GO:0005840">
    <property type="term" value="C:ribosome"/>
    <property type="evidence" value="ECO:0007669"/>
    <property type="project" value="UniProtKB-KW"/>
</dbReference>
<reference evidence="4 5" key="3">
    <citation type="journal article" date="2016" name="Sci. Rep.">
        <title>Genome-wide diversity and gene expression profiling of Babesia microti isolates identify polymorphic genes that mediate host-pathogen interactions.</title>
        <authorList>
            <person name="Silva J.C."/>
            <person name="Cornillot E."/>
            <person name="McCracken C."/>
            <person name="Usmani-Brown S."/>
            <person name="Dwivedi A."/>
            <person name="Ifeonu O.O."/>
            <person name="Crabtree J."/>
            <person name="Gotia H.T."/>
            <person name="Virji A.Z."/>
            <person name="Reynes C."/>
            <person name="Colinge J."/>
            <person name="Kumar V."/>
            <person name="Lawres L."/>
            <person name="Pazzi J.E."/>
            <person name="Pablo J.V."/>
            <person name="Hung C."/>
            <person name="Brancato J."/>
            <person name="Kumari P."/>
            <person name="Orvis J."/>
            <person name="Tretina K."/>
            <person name="Chibucos M."/>
            <person name="Ott S."/>
            <person name="Sadzewicz L."/>
            <person name="Sengamalay N."/>
            <person name="Shetty A.C."/>
            <person name="Su Q."/>
            <person name="Tallon L."/>
            <person name="Fraser C.M."/>
            <person name="Frutos R."/>
            <person name="Molina D.M."/>
            <person name="Krause P.J."/>
            <person name="Ben Mamoun C."/>
        </authorList>
    </citation>
    <scope>NUCLEOTIDE SEQUENCE [LARGE SCALE GENOMIC DNA]</scope>
    <source>
        <strain evidence="4 5">RI</strain>
    </source>
</reference>
<comment type="similarity">
    <text evidence="1">Belongs to the universal ribosomal protein uL1 family.</text>
</comment>
<dbReference type="OrthoDB" id="364524at2759"/>
<dbReference type="GO" id="GO:1990904">
    <property type="term" value="C:ribonucleoprotein complex"/>
    <property type="evidence" value="ECO:0007669"/>
    <property type="project" value="UniProtKB-KW"/>
</dbReference>
<dbReference type="KEGG" id="bmic:BMR1_03g01125"/>
<accession>A0A1R4ABG5</accession>
<dbReference type="SUPFAM" id="SSF56808">
    <property type="entry name" value="Ribosomal protein L1"/>
    <property type="match status" value="1"/>
</dbReference>
<evidence type="ECO:0000313" key="4">
    <source>
        <dbReference type="EMBL" id="SJK86310.1"/>
    </source>
</evidence>
<dbReference type="Pfam" id="PF00687">
    <property type="entry name" value="Ribosomal_L1"/>
    <property type="match status" value="1"/>
</dbReference>
<keyword evidence="2 4" id="KW-0689">Ribosomal protein</keyword>
<dbReference type="CDD" id="cd00403">
    <property type="entry name" value="Ribosomal_L1"/>
    <property type="match status" value="1"/>
</dbReference>
<reference evidence="4 5" key="2">
    <citation type="journal article" date="2013" name="PLoS ONE">
        <title>Whole genome mapping and re-organization of the nuclear and mitochondrial genomes of Babesia microti isolates.</title>
        <authorList>
            <person name="Cornillot E."/>
            <person name="Dassouli A."/>
            <person name="Garg A."/>
            <person name="Pachikara N."/>
            <person name="Randazzo S."/>
            <person name="Depoix D."/>
            <person name="Carcy B."/>
            <person name="Delbecq S."/>
            <person name="Frutos R."/>
            <person name="Silva J.C."/>
            <person name="Sutton R."/>
            <person name="Krause P.J."/>
            <person name="Mamoun C.B."/>
        </authorList>
    </citation>
    <scope>NUCLEOTIDE SEQUENCE [LARGE SCALE GENOMIC DNA]</scope>
    <source>
        <strain evidence="4 5">RI</strain>
    </source>
</reference>
<dbReference type="AlphaFoldDB" id="A0A1R4ABG5"/>
<dbReference type="PANTHER" id="PTHR36427">
    <property type="entry name" value="54S RIBOSOMAL PROTEIN L1, MITOCHONDRIAL"/>
    <property type="match status" value="1"/>
</dbReference>
<dbReference type="PANTHER" id="PTHR36427:SF3">
    <property type="entry name" value="LARGE RIBOSOMAL SUBUNIT PROTEIN UL1M"/>
    <property type="match status" value="1"/>
</dbReference>
<dbReference type="Gene3D" id="3.30.190.20">
    <property type="match status" value="1"/>
</dbReference>
<dbReference type="InterPro" id="IPR023674">
    <property type="entry name" value="Ribosomal_uL1-like"/>
</dbReference>
<protein>
    <submittedName>
        <fullName evidence="4">50S ribosomal protein L1</fullName>
    </submittedName>
</protein>